<evidence type="ECO:0000313" key="4">
    <source>
        <dbReference type="EMBL" id="CBI06678.1"/>
    </source>
</evidence>
<dbReference type="AlphaFoldDB" id="E6QHG4"/>
<keyword evidence="4" id="KW-0378">Hydrolase</keyword>
<keyword evidence="2" id="KW-0119">Carbohydrate metabolism</keyword>
<dbReference type="CDD" id="cd10797">
    <property type="entry name" value="GH57N_APU_like_1"/>
    <property type="match status" value="1"/>
</dbReference>
<evidence type="ECO:0000256" key="1">
    <source>
        <dbReference type="ARBA" id="ARBA00006821"/>
    </source>
</evidence>
<comment type="similarity">
    <text evidence="1">Belongs to the glycosyl hydrolase 57 family.</text>
</comment>
<dbReference type="EMBL" id="CABQ01000007">
    <property type="protein sequence ID" value="CBI06678.1"/>
    <property type="molecule type" value="Genomic_DNA"/>
</dbReference>
<dbReference type="Pfam" id="PF12055">
    <property type="entry name" value="DUF3536"/>
    <property type="match status" value="1"/>
</dbReference>
<name>E6QHG4_9ZZZZ</name>
<reference evidence="4" key="1">
    <citation type="submission" date="2009-10" db="EMBL/GenBank/DDBJ databases">
        <title>Diversity of trophic interactions inside an arsenic-rich microbial ecosystem.</title>
        <authorList>
            <person name="Bertin P.N."/>
            <person name="Heinrich-Salmeron A."/>
            <person name="Pelletier E."/>
            <person name="Goulhen-Chollet F."/>
            <person name="Arsene-Ploetze F."/>
            <person name="Gallien S."/>
            <person name="Calteau A."/>
            <person name="Vallenet D."/>
            <person name="Casiot C."/>
            <person name="Chane-Woon-Ming B."/>
            <person name="Giloteaux L."/>
            <person name="Barakat M."/>
            <person name="Bonnefoy V."/>
            <person name="Bruneel O."/>
            <person name="Chandler M."/>
            <person name="Cleiss J."/>
            <person name="Duran R."/>
            <person name="Elbaz-Poulichet F."/>
            <person name="Fonknechten N."/>
            <person name="Lauga B."/>
            <person name="Mornico D."/>
            <person name="Ortet P."/>
            <person name="Schaeffer C."/>
            <person name="Siguier P."/>
            <person name="Alexander Thil Smith A."/>
            <person name="Van Dorsselaer A."/>
            <person name="Weissenbach J."/>
            <person name="Medigue C."/>
            <person name="Le Paslier D."/>
        </authorList>
    </citation>
    <scope>NUCLEOTIDE SEQUENCE</scope>
</reference>
<dbReference type="InterPro" id="IPR011330">
    <property type="entry name" value="Glyco_hydro/deAcase_b/a-brl"/>
</dbReference>
<feature type="domain" description="Glycoside hydrolase family 57 N-terminal" evidence="3">
    <location>
        <begin position="157"/>
        <end position="381"/>
    </location>
</feature>
<dbReference type="GO" id="GO:0005975">
    <property type="term" value="P:carbohydrate metabolic process"/>
    <property type="evidence" value="ECO:0007669"/>
    <property type="project" value="InterPro"/>
</dbReference>
<comment type="caution">
    <text evidence="4">The sequence shown here is derived from an EMBL/GenBank/DDBJ whole genome shotgun (WGS) entry which is preliminary data.</text>
</comment>
<dbReference type="GO" id="GO:0016787">
    <property type="term" value="F:hydrolase activity"/>
    <property type="evidence" value="ECO:0007669"/>
    <property type="project" value="UniProtKB-KW"/>
</dbReference>
<evidence type="ECO:0000259" key="3">
    <source>
        <dbReference type="Pfam" id="PF03065"/>
    </source>
</evidence>
<dbReference type="PANTHER" id="PTHR36306:SF3">
    <property type="entry name" value="GLYCOSIDE HYDROLASE FAMILY 57"/>
    <property type="match status" value="1"/>
</dbReference>
<dbReference type="Gene3D" id="3.20.110.10">
    <property type="entry name" value="Glycoside hydrolase 38, N terminal domain"/>
    <property type="match status" value="1"/>
</dbReference>
<evidence type="ECO:0000256" key="2">
    <source>
        <dbReference type="ARBA" id="ARBA00023277"/>
    </source>
</evidence>
<accession>E6QHG4</accession>
<dbReference type="InterPro" id="IPR027291">
    <property type="entry name" value="Glyco_hydro_38_N_sf"/>
</dbReference>
<dbReference type="PANTHER" id="PTHR36306">
    <property type="entry name" value="ALPHA-AMYLASE-RELATED-RELATED"/>
    <property type="match status" value="1"/>
</dbReference>
<dbReference type="InterPro" id="IPR021923">
    <property type="entry name" value="DUF3536"/>
</dbReference>
<gene>
    <name evidence="4" type="ORF">CARN6_2789</name>
</gene>
<proteinExistence type="inferred from homology"/>
<dbReference type="SUPFAM" id="SSF88713">
    <property type="entry name" value="Glycoside hydrolase/deacetylase"/>
    <property type="match status" value="1"/>
</dbReference>
<protein>
    <submittedName>
        <fullName evidence="4">Glycoside hydrolase, family 57</fullName>
    </submittedName>
</protein>
<sequence>MNEIGQSQRTKGIERARTQPDAIQWWGGGAWSWRAVKRERGGRMVTTRRFVCIHGHFYQPPRENPWLETVETQGSAAPYHDWNERICAECYATNGASRIVNKQNQITRIVNNYSRISFNFGPTLLSWLAEKAPRAYRAILDGERRSRELFKGHSSAMAQVYNHIILPLASGRDRTTQIRWGIADYKSRYGIAPEGMWLAETAADNDSLERMAAEGIRFTVLAPHQCKRFRPIAYGHEAQTALSAGERPKSADPLRMPTEAIQPTSDWIETANASVNPTRPYLVRFPSGRSIAVFFYDGPTSRAVAFEGLLNSGEDFASRLKLGFLDDSQPQLAHIATDGESYGHHHKHGEMALSYALQLLEQEKGIGLANYASFLAEFPPQFEAEINENTSWSCSHGVERWRSNCGCNGGKTGWNQTWRGPLRAALDQLRDTITPLTEELGKKLFADVWEARDAYISVILDRSAENGSDFLAAHQSHVLTHEERVNALGLMEMQRHAQLMYTSCGWFFDDISGIETVQIIAYATRVLQLARALFGEDVANIETEFLEQLSQARSNVPSAGDGARIYRDQVLPMELTLEQVAAHYAISSVFSSFADDTELFCYRIHRLSHEMLISGKGRLAVGHVRVVSTITDHADEFTYAVLHFGDQNITAAVKAYRNTDEDIYRGMMVEVRGKVMEANFPEVIRLLDRYYDLDYSLTSLFRDEQQRITQIILNSTLRDIETSLTSIYENHASLLHFLSRTGLPKPPALTLAASFAVNVGLRRALEEDAVDGAEIRSLLAMAADDEVALDTPTLSYLADQRMKRAMVDLQMSSGSLDSIERTLVLARVLREMPFELNLWQAQNLWYEIFRSSEYSLTGHAREQRPEWEKNFHELGECLSIACDVITTDEPIAATPGD</sequence>
<organism evidence="4">
    <name type="scientific">mine drainage metagenome</name>
    <dbReference type="NCBI Taxonomy" id="410659"/>
    <lineage>
        <taxon>unclassified sequences</taxon>
        <taxon>metagenomes</taxon>
        <taxon>ecological metagenomes</taxon>
    </lineage>
</organism>
<dbReference type="InterPro" id="IPR004300">
    <property type="entry name" value="Glyco_hydro_57_N"/>
</dbReference>
<dbReference type="Pfam" id="PF03065">
    <property type="entry name" value="Glyco_hydro_57"/>
    <property type="match status" value="1"/>
</dbReference>
<dbReference type="InterPro" id="IPR052046">
    <property type="entry name" value="GH57_Enzymes"/>
</dbReference>